<dbReference type="AlphaFoldDB" id="A0A0F9T484"/>
<proteinExistence type="predicted"/>
<evidence type="ECO:0000313" key="1">
    <source>
        <dbReference type="EMBL" id="KKN69662.1"/>
    </source>
</evidence>
<sequence length="145" mass="16917">MDSMFYKVIFKAIENVENKNLMMSFKNLNSTTPIAIPSEFINKLRDLSENLENIIHFQNIEEVLIIGNLVSRYNHNYYLINLFERVNGEKQGYLIGNVNELGDIVLGVWPFNRQLLKLTPDVIINTFDEMIKSPTNYRKICIISQ</sequence>
<protein>
    <submittedName>
        <fullName evidence="1">Uncharacterized protein</fullName>
    </submittedName>
</protein>
<gene>
    <name evidence="1" type="ORF">LCGC14_0438510</name>
</gene>
<name>A0A0F9T484_9ZZZZ</name>
<dbReference type="EMBL" id="LAZR01000421">
    <property type="protein sequence ID" value="KKN69662.1"/>
    <property type="molecule type" value="Genomic_DNA"/>
</dbReference>
<accession>A0A0F9T484</accession>
<organism evidence="1">
    <name type="scientific">marine sediment metagenome</name>
    <dbReference type="NCBI Taxonomy" id="412755"/>
    <lineage>
        <taxon>unclassified sequences</taxon>
        <taxon>metagenomes</taxon>
        <taxon>ecological metagenomes</taxon>
    </lineage>
</organism>
<reference evidence="1" key="1">
    <citation type="journal article" date="2015" name="Nature">
        <title>Complex archaea that bridge the gap between prokaryotes and eukaryotes.</title>
        <authorList>
            <person name="Spang A."/>
            <person name="Saw J.H."/>
            <person name="Jorgensen S.L."/>
            <person name="Zaremba-Niedzwiedzka K."/>
            <person name="Martijn J."/>
            <person name="Lind A.E."/>
            <person name="van Eijk R."/>
            <person name="Schleper C."/>
            <person name="Guy L."/>
            <person name="Ettema T.J."/>
        </authorList>
    </citation>
    <scope>NUCLEOTIDE SEQUENCE</scope>
</reference>
<comment type="caution">
    <text evidence="1">The sequence shown here is derived from an EMBL/GenBank/DDBJ whole genome shotgun (WGS) entry which is preliminary data.</text>
</comment>